<sequence>MMAGTGVVKTLPPVLFVLFATLTVAVAATRGGGGGSSVEDVVAEKGSAVENTVGRGSEQSRGGTSRLNTPLPPEEPPQPILVCTLNGNLAYAGIVVTLPTYINTTTLDDALVVPSTSFYVIYSGPLPPGARKMDVELPIIIGGDGNGTESEGGDVEVFMTGVNMSVPSCFNMYNTTCSHLTLSQSTSLAYFYGANMTLTVPSQKRGRIDHIHYACSSFQAMLVNSSAYLDFASECFDPWESGAYLTIVYFALNACLLVPTVALLVRFYWRGGRAPSPQKVTFWVILCSCLLNTVFPALQYYGYLRSQLSAFCIEVVGIGLHTCILLFLGMLMHDALPPGYSRGAVKGRSVSSAAKPKRKWFGGVFKRPQVELSALISVSALTALIVMVVGFGSTVFNCQETLLQGPLFEGLNLALDALYVFIAGYFAWRGGKVLGVLKDIAEALPDDVRTARLKQVRSIRLLIVLVMVFRGANFASTLAYFTLSDVYTQLRRKEFFLLFEMPIGLPLQTASAVWQALELLAVIVLLGRKKEEGKNAYKGRASLRLSTYSNQGGDEGRRRLISSGSIKSGSAVEKAEKEELVEEN</sequence>
<evidence type="ECO:0000256" key="2">
    <source>
        <dbReference type="SAM" id="Phobius"/>
    </source>
</evidence>
<organism evidence="4">
    <name type="scientific">Palpitomonas bilix</name>
    <dbReference type="NCBI Taxonomy" id="652834"/>
    <lineage>
        <taxon>Eukaryota</taxon>
        <taxon>Eukaryota incertae sedis</taxon>
    </lineage>
</organism>
<dbReference type="AlphaFoldDB" id="A0A7S3D8B7"/>
<keyword evidence="2" id="KW-0472">Membrane</keyword>
<feature type="transmembrane region" description="Helical" evidence="2">
    <location>
        <begin position="503"/>
        <end position="526"/>
    </location>
</feature>
<evidence type="ECO:0000256" key="3">
    <source>
        <dbReference type="SAM" id="SignalP"/>
    </source>
</evidence>
<feature type="region of interest" description="Disordered" evidence="1">
    <location>
        <begin position="47"/>
        <end position="75"/>
    </location>
</feature>
<feature type="transmembrane region" description="Helical" evidence="2">
    <location>
        <begin position="372"/>
        <end position="391"/>
    </location>
</feature>
<feature type="transmembrane region" description="Helical" evidence="2">
    <location>
        <begin position="411"/>
        <end position="428"/>
    </location>
</feature>
<feature type="signal peptide" evidence="3">
    <location>
        <begin position="1"/>
        <end position="27"/>
    </location>
</feature>
<name>A0A7S3D8B7_9EUKA</name>
<feature type="compositionally biased region" description="Polar residues" evidence="1">
    <location>
        <begin position="57"/>
        <end position="68"/>
    </location>
</feature>
<feature type="transmembrane region" description="Helical" evidence="2">
    <location>
        <begin position="308"/>
        <end position="332"/>
    </location>
</feature>
<feature type="transmembrane region" description="Helical" evidence="2">
    <location>
        <begin position="459"/>
        <end position="483"/>
    </location>
</feature>
<keyword evidence="2" id="KW-0812">Transmembrane</keyword>
<keyword evidence="3" id="KW-0732">Signal</keyword>
<accession>A0A7S3D8B7</accession>
<keyword evidence="2" id="KW-1133">Transmembrane helix</keyword>
<feature type="chain" id="PRO_5031287194" evidence="3">
    <location>
        <begin position="28"/>
        <end position="584"/>
    </location>
</feature>
<gene>
    <name evidence="4" type="ORF">PBIL07802_LOCUS11418</name>
</gene>
<dbReference type="EMBL" id="HBIB01017629">
    <property type="protein sequence ID" value="CAE0249219.1"/>
    <property type="molecule type" value="Transcribed_RNA"/>
</dbReference>
<evidence type="ECO:0000313" key="4">
    <source>
        <dbReference type="EMBL" id="CAE0249219.1"/>
    </source>
</evidence>
<proteinExistence type="predicted"/>
<evidence type="ECO:0000256" key="1">
    <source>
        <dbReference type="SAM" id="MobiDB-lite"/>
    </source>
</evidence>
<reference evidence="4" key="1">
    <citation type="submission" date="2021-01" db="EMBL/GenBank/DDBJ databases">
        <authorList>
            <person name="Corre E."/>
            <person name="Pelletier E."/>
            <person name="Niang G."/>
            <person name="Scheremetjew M."/>
            <person name="Finn R."/>
            <person name="Kale V."/>
            <person name="Holt S."/>
            <person name="Cochrane G."/>
            <person name="Meng A."/>
            <person name="Brown T."/>
            <person name="Cohen L."/>
        </authorList>
    </citation>
    <scope>NUCLEOTIDE SEQUENCE</scope>
    <source>
        <strain evidence="4">NIES-2562</strain>
    </source>
</reference>
<feature type="transmembrane region" description="Helical" evidence="2">
    <location>
        <begin position="243"/>
        <end position="268"/>
    </location>
</feature>
<feature type="transmembrane region" description="Helical" evidence="2">
    <location>
        <begin position="280"/>
        <end position="302"/>
    </location>
</feature>
<protein>
    <submittedName>
        <fullName evidence="4">Uncharacterized protein</fullName>
    </submittedName>
</protein>